<evidence type="ECO:0000313" key="3">
    <source>
        <dbReference type="Proteomes" id="UP001229421"/>
    </source>
</evidence>
<keyword evidence="1" id="KW-0812">Transmembrane</keyword>
<dbReference type="AlphaFoldDB" id="A0AAD8P5D3"/>
<evidence type="ECO:0008006" key="4">
    <source>
        <dbReference type="Google" id="ProtNLM"/>
    </source>
</evidence>
<feature type="transmembrane region" description="Helical" evidence="1">
    <location>
        <begin position="103"/>
        <end position="122"/>
    </location>
</feature>
<accession>A0AAD8P5D3</accession>
<gene>
    <name evidence="2" type="ORF">QVD17_09514</name>
</gene>
<dbReference type="EMBL" id="JAUHHV010000002">
    <property type="protein sequence ID" value="KAK1432616.1"/>
    <property type="molecule type" value="Genomic_DNA"/>
</dbReference>
<reference evidence="2" key="1">
    <citation type="journal article" date="2023" name="bioRxiv">
        <title>Improved chromosome-level genome assembly for marigold (Tagetes erecta).</title>
        <authorList>
            <person name="Jiang F."/>
            <person name="Yuan L."/>
            <person name="Wang S."/>
            <person name="Wang H."/>
            <person name="Xu D."/>
            <person name="Wang A."/>
            <person name="Fan W."/>
        </authorList>
    </citation>
    <scope>NUCLEOTIDE SEQUENCE</scope>
    <source>
        <strain evidence="2">WSJ</strain>
        <tissue evidence="2">Leaf</tissue>
    </source>
</reference>
<comment type="caution">
    <text evidence="2">The sequence shown here is derived from an EMBL/GenBank/DDBJ whole genome shotgun (WGS) entry which is preliminary data.</text>
</comment>
<organism evidence="2 3">
    <name type="scientific">Tagetes erecta</name>
    <name type="common">African marigold</name>
    <dbReference type="NCBI Taxonomy" id="13708"/>
    <lineage>
        <taxon>Eukaryota</taxon>
        <taxon>Viridiplantae</taxon>
        <taxon>Streptophyta</taxon>
        <taxon>Embryophyta</taxon>
        <taxon>Tracheophyta</taxon>
        <taxon>Spermatophyta</taxon>
        <taxon>Magnoliopsida</taxon>
        <taxon>eudicotyledons</taxon>
        <taxon>Gunneridae</taxon>
        <taxon>Pentapetalae</taxon>
        <taxon>asterids</taxon>
        <taxon>campanulids</taxon>
        <taxon>Asterales</taxon>
        <taxon>Asteraceae</taxon>
        <taxon>Asteroideae</taxon>
        <taxon>Heliantheae alliance</taxon>
        <taxon>Tageteae</taxon>
        <taxon>Tagetes</taxon>
    </lineage>
</organism>
<protein>
    <recommendedName>
        <fullName evidence="4">Transmembrane protein</fullName>
    </recommendedName>
</protein>
<keyword evidence="3" id="KW-1185">Reference proteome</keyword>
<evidence type="ECO:0000256" key="1">
    <source>
        <dbReference type="SAM" id="Phobius"/>
    </source>
</evidence>
<proteinExistence type="predicted"/>
<keyword evidence="1" id="KW-0472">Membrane</keyword>
<name>A0AAD8P5D3_TARER</name>
<keyword evidence="1" id="KW-1133">Transmembrane helix</keyword>
<dbReference type="Proteomes" id="UP001229421">
    <property type="component" value="Unassembled WGS sequence"/>
</dbReference>
<sequence>MLSLIKRKHLLRRSIDYGECLFDLTKTERKNGKGRDIEKTGRERERGRDRYSFFCLYLFVCVCELHPPPVLCLRLSYNADQILRSFIKPQIFIPHNHNILFSLHYFIQLSFFISSIKLLFFVF</sequence>
<evidence type="ECO:0000313" key="2">
    <source>
        <dbReference type="EMBL" id="KAK1432616.1"/>
    </source>
</evidence>